<organism evidence="3 4">
    <name type="scientific">Dermacoccus profundi</name>
    <dbReference type="NCBI Taxonomy" id="322602"/>
    <lineage>
        <taxon>Bacteria</taxon>
        <taxon>Bacillati</taxon>
        <taxon>Actinomycetota</taxon>
        <taxon>Actinomycetes</taxon>
        <taxon>Micrococcales</taxon>
        <taxon>Dermacoccaceae</taxon>
        <taxon>Dermacoccus</taxon>
    </lineage>
</organism>
<accession>A0ABP4P3X8</accession>
<dbReference type="InterPro" id="IPR048576">
    <property type="entry name" value="Rv2175c_wHTH"/>
</dbReference>
<dbReference type="Pfam" id="PF18367">
    <property type="entry name" value="Rv2175c_C"/>
    <property type="match status" value="1"/>
</dbReference>
<dbReference type="InterPro" id="IPR041098">
    <property type="entry name" value="Rv2175c_C"/>
</dbReference>
<evidence type="ECO:0000259" key="2">
    <source>
        <dbReference type="Pfam" id="PF21531"/>
    </source>
</evidence>
<evidence type="ECO:0000313" key="4">
    <source>
        <dbReference type="Proteomes" id="UP001500350"/>
    </source>
</evidence>
<dbReference type="Pfam" id="PF21531">
    <property type="entry name" value="Rv2175c_wHTH"/>
    <property type="match status" value="1"/>
</dbReference>
<protein>
    <submittedName>
        <fullName evidence="3">Rv2175c family DNA-binding protein</fullName>
    </submittedName>
</protein>
<feature type="domain" description="Rv2175c C-terminal" evidence="1">
    <location>
        <begin position="88"/>
        <end position="141"/>
    </location>
</feature>
<name>A0ABP4P3X8_9MICO</name>
<feature type="domain" description="DNA-binding protein Rv2175c wHTH" evidence="2">
    <location>
        <begin position="37"/>
        <end position="81"/>
    </location>
</feature>
<evidence type="ECO:0000259" key="1">
    <source>
        <dbReference type="Pfam" id="PF18367"/>
    </source>
</evidence>
<dbReference type="EMBL" id="BAAANW010000020">
    <property type="protein sequence ID" value="GAA1572924.1"/>
    <property type="molecule type" value="Genomic_DNA"/>
</dbReference>
<proteinExistence type="predicted"/>
<reference evidence="4" key="1">
    <citation type="journal article" date="2019" name="Int. J. Syst. Evol. Microbiol.">
        <title>The Global Catalogue of Microorganisms (GCM) 10K type strain sequencing project: providing services to taxonomists for standard genome sequencing and annotation.</title>
        <authorList>
            <consortium name="The Broad Institute Genomics Platform"/>
            <consortium name="The Broad Institute Genome Sequencing Center for Infectious Disease"/>
            <person name="Wu L."/>
            <person name="Ma J."/>
        </authorList>
    </citation>
    <scope>NUCLEOTIDE SEQUENCE [LARGE SCALE GENOMIC DNA]</scope>
    <source>
        <strain evidence="4">JCM 14589</strain>
    </source>
</reference>
<dbReference type="GO" id="GO:0003677">
    <property type="term" value="F:DNA binding"/>
    <property type="evidence" value="ECO:0007669"/>
    <property type="project" value="UniProtKB-KW"/>
</dbReference>
<evidence type="ECO:0000313" key="3">
    <source>
        <dbReference type="EMBL" id="GAA1572924.1"/>
    </source>
</evidence>
<gene>
    <name evidence="3" type="ORF">GCM10009763_20640</name>
</gene>
<comment type="caution">
    <text evidence="3">The sequence shown here is derived from an EMBL/GenBank/DDBJ whole genome shotgun (WGS) entry which is preliminary data.</text>
</comment>
<keyword evidence="3" id="KW-0238">DNA-binding</keyword>
<keyword evidence="4" id="KW-1185">Reference proteome</keyword>
<dbReference type="Proteomes" id="UP001500350">
    <property type="component" value="Unassembled WGS sequence"/>
</dbReference>
<sequence length="146" mass="15789">MKLAPVRWPTCGNAFPSGNLGVVDDATHTELEALVGDWLTVPDLAEELGMSLRQVRQMIADREIVAARVGERNVVAVPASFVQDGAVVTPLMGTVTVLSDAGFSDEEAIRWLCTPDETLPIDGAPIDMLRAGRKAEVRKRAMEEAF</sequence>